<gene>
    <name evidence="3" type="ORF">JIN82_06410</name>
</gene>
<dbReference type="Pfam" id="PF13899">
    <property type="entry name" value="Thioredoxin_7"/>
    <property type="match status" value="1"/>
</dbReference>
<protein>
    <submittedName>
        <fullName evidence="3">Thioredoxin family protein</fullName>
    </submittedName>
</protein>
<organism evidence="3 4">
    <name type="scientific">Persicirhabdus sediminis</name>
    <dbReference type="NCBI Taxonomy" id="454144"/>
    <lineage>
        <taxon>Bacteria</taxon>
        <taxon>Pseudomonadati</taxon>
        <taxon>Verrucomicrobiota</taxon>
        <taxon>Verrucomicrobiia</taxon>
        <taxon>Verrucomicrobiales</taxon>
        <taxon>Verrucomicrobiaceae</taxon>
        <taxon>Persicirhabdus</taxon>
    </lineage>
</organism>
<evidence type="ECO:0000256" key="1">
    <source>
        <dbReference type="ARBA" id="ARBA00022729"/>
    </source>
</evidence>
<dbReference type="SUPFAM" id="SSF52833">
    <property type="entry name" value="Thioredoxin-like"/>
    <property type="match status" value="1"/>
</dbReference>
<dbReference type="EMBL" id="JAENIM010000034">
    <property type="protein sequence ID" value="MBK1790785.1"/>
    <property type="molecule type" value="Genomic_DNA"/>
</dbReference>
<dbReference type="InterPro" id="IPR036249">
    <property type="entry name" value="Thioredoxin-like_sf"/>
</dbReference>
<dbReference type="Proteomes" id="UP000624703">
    <property type="component" value="Unassembled WGS sequence"/>
</dbReference>
<name>A0A8J7SHG7_9BACT</name>
<evidence type="ECO:0000313" key="3">
    <source>
        <dbReference type="EMBL" id="MBK1790785.1"/>
    </source>
</evidence>
<keyword evidence="4" id="KW-1185">Reference proteome</keyword>
<dbReference type="PROSITE" id="PS51352">
    <property type="entry name" value="THIOREDOXIN_2"/>
    <property type="match status" value="1"/>
</dbReference>
<proteinExistence type="predicted"/>
<evidence type="ECO:0000259" key="2">
    <source>
        <dbReference type="PROSITE" id="PS51352"/>
    </source>
</evidence>
<comment type="caution">
    <text evidence="3">The sequence shown here is derived from an EMBL/GenBank/DDBJ whole genome shotgun (WGS) entry which is preliminary data.</text>
</comment>
<dbReference type="InterPro" id="IPR013766">
    <property type="entry name" value="Thioredoxin_domain"/>
</dbReference>
<keyword evidence="1" id="KW-0732">Signal</keyword>
<feature type="domain" description="Thioredoxin" evidence="2">
    <location>
        <begin position="24"/>
        <end position="158"/>
    </location>
</feature>
<dbReference type="PANTHER" id="PTHR15337:SF11">
    <property type="entry name" value="THIOREDOXIN DOMAIN-CONTAINING PROTEIN"/>
    <property type="match status" value="1"/>
</dbReference>
<accession>A0A8J7SHG7</accession>
<reference evidence="3" key="1">
    <citation type="submission" date="2021-01" db="EMBL/GenBank/DDBJ databases">
        <title>Modified the classification status of verrucomicrobia.</title>
        <authorList>
            <person name="Feng X."/>
        </authorList>
    </citation>
    <scope>NUCLEOTIDE SEQUENCE</scope>
    <source>
        <strain evidence="3">_KCTC 22039</strain>
    </source>
</reference>
<evidence type="ECO:0000313" key="4">
    <source>
        <dbReference type="Proteomes" id="UP000624703"/>
    </source>
</evidence>
<dbReference type="AlphaFoldDB" id="A0A8J7SHG7"/>
<sequence length="166" mass="18215">MVGCLILGAGALAVPLSAEQAQAESGAGKADAVAATAADGAWQTNLEKAQQLAKDENKALLVLFTGSDWCPPCMMMDEKVFSKAEFAEQASEQFVLLKLDMPREDPQNIGEVNEKLMMKYKVTAVPTVLLLDAEGKEFKRFSAGEYPDIKGFVEYIGRQYRRKDME</sequence>
<dbReference type="PANTHER" id="PTHR15337">
    <property type="entry name" value="ANTERIOR GRADIENT PROTEIN-RELATED"/>
    <property type="match status" value="1"/>
</dbReference>
<dbReference type="Gene3D" id="3.40.30.10">
    <property type="entry name" value="Glutaredoxin"/>
    <property type="match status" value="1"/>
</dbReference>
<dbReference type="InterPro" id="IPR051099">
    <property type="entry name" value="AGR/TXD"/>
</dbReference>